<evidence type="ECO:0000259" key="1">
    <source>
        <dbReference type="Pfam" id="PF20250"/>
    </source>
</evidence>
<dbReference type="PANTHER" id="PTHR38032">
    <property type="entry name" value="POLYMERASE-RELATED"/>
    <property type="match status" value="1"/>
</dbReference>
<dbReference type="PANTHER" id="PTHR38032:SF1">
    <property type="entry name" value="RNA-BINDING PROTEIN KHPB N-TERMINAL DOMAIN-CONTAINING PROTEIN"/>
    <property type="match status" value="1"/>
</dbReference>
<sequence>MVANVAESRGDGDEPLPGFIVRDEDGLWVDLSQLGGAAEFRAWVDRAFIRGICFRELDYAAFVRLAFDCEAGCVDDEVEACATTGQPPRVRFAAGMTHILPVRMPLYRGLKISGARAEYLFEPVSIDCTVPRTAAGGSADGTEFETVTQKTRLDFDEFVAQAWLKGLRCGIDESVVRGAIDSERTGRVVIAHAVPPGAGRDACVEELSAGMHRDDAPGLLPDGRVDLARFRNRFPQIRAGEKLLRKRPPVPGEPGRELDGRAVAPALPKDIDFAALAGAGTRVESGPDGEFMVATIDGFLDIDEASSKISVTDKIVNRAGVSLRTTGDLVLMGDDYEEHGEIQEGRVVEGLNVTTFADVFGKLVSHGGAVVLKKNLSGGAIVNPGGQVAVDGRVSGATILAPDGEVTLQHAENSLIVGRCVVVRERAVGCDILADELDIALAEASVLAGCRIAVAQVRPHGPAETVVSVLVPPEAAQGELIKAARAQLGELQAADEQAKQIMETLRARPGVTNYLTVAARVRREEIALSAEQQVAFHKLRDSVTPVLKAMAQLSEQGKARAAHRDKLLAGIAAVEAARQAAAASIHCRIGDIAGDVIVRARYLAADAKAPQSLAPGELRAFLRAAPGGSRPLFAGSSGSFEWSPAGSAGETG</sequence>
<keyword evidence="3" id="KW-1185">Reference proteome</keyword>
<evidence type="ECO:0000313" key="2">
    <source>
        <dbReference type="EMBL" id="SIP88787.1"/>
    </source>
</evidence>
<dbReference type="Pfam" id="PF20250">
    <property type="entry name" value="FapA_N"/>
    <property type="match status" value="1"/>
</dbReference>
<reference evidence="3" key="1">
    <citation type="submission" date="2017-01" db="EMBL/GenBank/DDBJ databases">
        <authorList>
            <person name="Varghese N."/>
            <person name="Submissions S."/>
        </authorList>
    </citation>
    <scope>NUCLEOTIDE SEQUENCE [LARGE SCALE GENOMIC DNA]</scope>
    <source>
        <strain evidence="3">ATCC 51758</strain>
    </source>
</reference>
<dbReference type="InterPro" id="IPR046866">
    <property type="entry name" value="FapA_N"/>
</dbReference>
<dbReference type="Proteomes" id="UP000186819">
    <property type="component" value="Unassembled WGS sequence"/>
</dbReference>
<proteinExistence type="predicted"/>
<feature type="domain" description="Flagellar Assembly Protein A N-terminal region" evidence="1">
    <location>
        <begin position="149"/>
        <end position="303"/>
    </location>
</feature>
<protein>
    <recommendedName>
        <fullName evidence="1">Flagellar Assembly Protein A N-terminal region domain-containing protein</fullName>
    </recommendedName>
</protein>
<accession>A0A1N6N9T5</accession>
<evidence type="ECO:0000313" key="3">
    <source>
        <dbReference type="Proteomes" id="UP000186819"/>
    </source>
</evidence>
<dbReference type="OrthoDB" id="8578642at2"/>
<organism evidence="2 3">
    <name type="scientific">Aromatoleum tolulyticum</name>
    <dbReference type="NCBI Taxonomy" id="34027"/>
    <lineage>
        <taxon>Bacteria</taxon>
        <taxon>Pseudomonadati</taxon>
        <taxon>Pseudomonadota</taxon>
        <taxon>Betaproteobacteria</taxon>
        <taxon>Rhodocyclales</taxon>
        <taxon>Rhodocyclaceae</taxon>
        <taxon>Aromatoleum</taxon>
    </lineage>
</organism>
<gene>
    <name evidence="2" type="ORF">SAMN05421829_101189</name>
</gene>
<dbReference type="STRING" id="34027.SAMN05421829_101189"/>
<dbReference type="InterPro" id="IPR005646">
    <property type="entry name" value="FapA"/>
</dbReference>
<dbReference type="AlphaFoldDB" id="A0A1N6N9T5"/>
<name>A0A1N6N9T5_9RHOO</name>
<dbReference type="EMBL" id="FTMD01000001">
    <property type="protein sequence ID" value="SIP88787.1"/>
    <property type="molecule type" value="Genomic_DNA"/>
</dbReference>